<organism evidence="2 3">
    <name type="scientific">Pelagibacterium lentulum</name>
    <dbReference type="NCBI Taxonomy" id="2029865"/>
    <lineage>
        <taxon>Bacteria</taxon>
        <taxon>Pseudomonadati</taxon>
        <taxon>Pseudomonadota</taxon>
        <taxon>Alphaproteobacteria</taxon>
        <taxon>Hyphomicrobiales</taxon>
        <taxon>Devosiaceae</taxon>
        <taxon>Pelagibacterium</taxon>
    </lineage>
</organism>
<proteinExistence type="predicted"/>
<reference evidence="2 3" key="1">
    <citation type="journal article" date="2014" name="Int. J. Syst. Evol. Microbiol.">
        <title>Complete genome sequence of Corynebacterium casei LMG S-19264T (=DSM 44701T), isolated from a smear-ripened cheese.</title>
        <authorList>
            <consortium name="US DOE Joint Genome Institute (JGI-PGF)"/>
            <person name="Walter F."/>
            <person name="Albersmeier A."/>
            <person name="Kalinowski J."/>
            <person name="Ruckert C."/>
        </authorList>
    </citation>
    <scope>NUCLEOTIDE SEQUENCE [LARGE SCALE GENOMIC DNA]</scope>
    <source>
        <strain evidence="2 3">CGMCC 1.15896</strain>
    </source>
</reference>
<dbReference type="EMBL" id="BMKB01000001">
    <property type="protein sequence ID" value="GGA37086.1"/>
    <property type="molecule type" value="Genomic_DNA"/>
</dbReference>
<protein>
    <submittedName>
        <fullName evidence="2">Uncharacterized protein</fullName>
    </submittedName>
</protein>
<dbReference type="AlphaFoldDB" id="A0A916R661"/>
<accession>A0A916R661</accession>
<gene>
    <name evidence="2" type="ORF">GCM10011499_03050</name>
</gene>
<comment type="caution">
    <text evidence="2">The sequence shown here is derived from an EMBL/GenBank/DDBJ whole genome shotgun (WGS) entry which is preliminary data.</text>
</comment>
<name>A0A916R661_9HYPH</name>
<keyword evidence="3" id="KW-1185">Reference proteome</keyword>
<feature type="signal peptide" evidence="1">
    <location>
        <begin position="1"/>
        <end position="24"/>
    </location>
</feature>
<dbReference type="Proteomes" id="UP000596977">
    <property type="component" value="Unassembled WGS sequence"/>
</dbReference>
<evidence type="ECO:0000313" key="3">
    <source>
        <dbReference type="Proteomes" id="UP000596977"/>
    </source>
</evidence>
<evidence type="ECO:0000313" key="2">
    <source>
        <dbReference type="EMBL" id="GGA37086.1"/>
    </source>
</evidence>
<keyword evidence="1" id="KW-0732">Signal</keyword>
<dbReference type="RefSeq" id="WP_164735003.1">
    <property type="nucleotide sequence ID" value="NZ_BMKB01000001.1"/>
</dbReference>
<evidence type="ECO:0000256" key="1">
    <source>
        <dbReference type="SAM" id="SignalP"/>
    </source>
</evidence>
<feature type="chain" id="PRO_5037908816" evidence="1">
    <location>
        <begin position="25"/>
        <end position="203"/>
    </location>
</feature>
<sequence>MNRRKLLALGTGLLGSIATAPVLAAGAGHGMSEAALASRLQALAEGQLRLIAREPILLRAVQSQNRITSGYSSANIARIDGDWRREVYAMETRNLIPAVMETPASLYLKRVAELSDGLYTEFVLMDARGLNVALSDITAAYWHGDKPRWLETYPQGLSGFHIGAEEHNTLTNVIQRQIAITVAEPRSLIPLGALCAGIDLAKL</sequence>